<evidence type="ECO:0000256" key="4">
    <source>
        <dbReference type="ARBA" id="ARBA00022723"/>
    </source>
</evidence>
<evidence type="ECO:0000313" key="8">
    <source>
        <dbReference type="Proteomes" id="UP000308365"/>
    </source>
</evidence>
<organism evidence="7 8">
    <name type="scientific">Monodon monoceros</name>
    <name type="common">Narwhal</name>
    <name type="synonym">Ceratodon monodon</name>
    <dbReference type="NCBI Taxonomy" id="40151"/>
    <lineage>
        <taxon>Eukaryota</taxon>
        <taxon>Metazoa</taxon>
        <taxon>Chordata</taxon>
        <taxon>Craniata</taxon>
        <taxon>Vertebrata</taxon>
        <taxon>Euteleostomi</taxon>
        <taxon>Mammalia</taxon>
        <taxon>Eutheria</taxon>
        <taxon>Laurasiatheria</taxon>
        <taxon>Artiodactyla</taxon>
        <taxon>Whippomorpha</taxon>
        <taxon>Cetacea</taxon>
        <taxon>Odontoceti</taxon>
        <taxon>Monodontidae</taxon>
        <taxon>Monodon</taxon>
    </lineage>
</organism>
<proteinExistence type="inferred from homology"/>
<dbReference type="EMBL" id="RWIC01000019">
    <property type="protein sequence ID" value="TKC52845.1"/>
    <property type="molecule type" value="Genomic_DNA"/>
</dbReference>
<evidence type="ECO:0000256" key="5">
    <source>
        <dbReference type="ARBA" id="ARBA00023004"/>
    </source>
</evidence>
<sequence length="418" mass="46732">PWDSVSPQLAQAHGNVFTVWVGPTPMVVLSGFWMVKEALVSNSEQFSGRPLTPLFRDVFGERGKAALSAGNGRHFCLATLRELGLGKLALELQLQGEAAELAEAFHREQGRPFDPRVHIVTSTARVIGALAFGHHFLLEDPFFQELIQAIDFGLAFVSTIWRRLYDLLPWAFRRLPGPHQEMFRYQKAATDDPVSTFNEENLIQVVVDLFLGGTDTTATTLCWALICVVQHGAIQEPPAERVQRELDADREVLPYTRTVHEVQHLSSVVTADAVRQCVTSTHVHGHPMPKGTIILSNLASVFYDPECWETPNNSTLATSWTRMETSWSVRPSCHSLQVLDTALGHEWALVCLGDQLARMELFLMFATLLRTFWFQLPEGSPGLRREYIFGGTRQPRPQEICTVPRLNCPNPGPGEEGV</sequence>
<keyword evidence="3 6" id="KW-0349">Heme</keyword>
<dbReference type="GO" id="GO:0005506">
    <property type="term" value="F:iron ion binding"/>
    <property type="evidence" value="ECO:0007669"/>
    <property type="project" value="InterPro"/>
</dbReference>
<dbReference type="InterPro" id="IPR036396">
    <property type="entry name" value="Cyt_P450_sf"/>
</dbReference>
<accession>A0A4U1FRD3</accession>
<evidence type="ECO:0000313" key="7">
    <source>
        <dbReference type="EMBL" id="TKC52845.1"/>
    </source>
</evidence>
<dbReference type="Gene3D" id="1.10.630.10">
    <property type="entry name" value="Cytochrome P450"/>
    <property type="match status" value="2"/>
</dbReference>
<dbReference type="PANTHER" id="PTHR24300">
    <property type="entry name" value="CYTOCHROME P450 508A4-RELATED"/>
    <property type="match status" value="1"/>
</dbReference>
<dbReference type="GO" id="GO:0020037">
    <property type="term" value="F:heme binding"/>
    <property type="evidence" value="ECO:0007669"/>
    <property type="project" value="InterPro"/>
</dbReference>
<evidence type="ECO:0000256" key="6">
    <source>
        <dbReference type="PIRSR" id="PIRSR602401-1"/>
    </source>
</evidence>
<dbReference type="Proteomes" id="UP000308365">
    <property type="component" value="Unassembled WGS sequence"/>
</dbReference>
<dbReference type="PANTHER" id="PTHR24300:SF368">
    <property type="entry name" value="CYTOCHROME P450, FAMILY 2, SUBFAMILY AB, POLYPEPTIDE 1"/>
    <property type="match status" value="1"/>
</dbReference>
<keyword evidence="4 6" id="KW-0479">Metal-binding</keyword>
<dbReference type="PRINTS" id="PR00385">
    <property type="entry name" value="P450"/>
</dbReference>
<dbReference type="GO" id="GO:0006805">
    <property type="term" value="P:xenobiotic metabolic process"/>
    <property type="evidence" value="ECO:0007669"/>
    <property type="project" value="TreeGrafter"/>
</dbReference>
<dbReference type="InterPro" id="IPR002401">
    <property type="entry name" value="Cyt_P450_E_grp-I"/>
</dbReference>
<dbReference type="GO" id="GO:0006082">
    <property type="term" value="P:organic acid metabolic process"/>
    <property type="evidence" value="ECO:0007669"/>
    <property type="project" value="TreeGrafter"/>
</dbReference>
<feature type="binding site" description="axial binding residue" evidence="6">
    <location>
        <position position="351"/>
    </location>
    <ligand>
        <name>heme</name>
        <dbReference type="ChEBI" id="CHEBI:30413"/>
    </ligand>
    <ligandPart>
        <name>Fe</name>
        <dbReference type="ChEBI" id="CHEBI:18248"/>
    </ligandPart>
</feature>
<reference evidence="8" key="1">
    <citation type="journal article" date="2019" name="IScience">
        <title>Narwhal Genome Reveals Long-Term Low Genetic Diversity despite Current Large Abundance Size.</title>
        <authorList>
            <person name="Westbury M.V."/>
            <person name="Petersen B."/>
            <person name="Garde E."/>
            <person name="Heide-Jorgensen M.P."/>
            <person name="Lorenzen E.D."/>
        </authorList>
    </citation>
    <scope>NUCLEOTIDE SEQUENCE [LARGE SCALE GENOMIC DNA]</scope>
</reference>
<dbReference type="AlphaFoldDB" id="A0A4U1FRD3"/>
<dbReference type="GO" id="GO:0016712">
    <property type="term" value="F:oxidoreductase activity, acting on paired donors, with incorporation or reduction of molecular oxygen, reduced flavin or flavoprotein as one donor, and incorporation of one atom of oxygen"/>
    <property type="evidence" value="ECO:0007669"/>
    <property type="project" value="TreeGrafter"/>
</dbReference>
<evidence type="ECO:0000256" key="2">
    <source>
        <dbReference type="ARBA" id="ARBA00010617"/>
    </source>
</evidence>
<dbReference type="SUPFAM" id="SSF48264">
    <property type="entry name" value="Cytochrome P450"/>
    <property type="match status" value="2"/>
</dbReference>
<dbReference type="Pfam" id="PF00067">
    <property type="entry name" value="p450"/>
    <property type="match status" value="3"/>
</dbReference>
<evidence type="ECO:0000256" key="3">
    <source>
        <dbReference type="ARBA" id="ARBA00022617"/>
    </source>
</evidence>
<comment type="cofactor">
    <cofactor evidence="1 6">
        <name>heme</name>
        <dbReference type="ChEBI" id="CHEBI:30413"/>
    </cofactor>
</comment>
<comment type="caution">
    <text evidence="7">The sequence shown here is derived from an EMBL/GenBank/DDBJ whole genome shotgun (WGS) entry which is preliminary data.</text>
</comment>
<protein>
    <submittedName>
        <fullName evidence="7">Uncharacterized protein</fullName>
    </submittedName>
</protein>
<dbReference type="PRINTS" id="PR00463">
    <property type="entry name" value="EP450I"/>
</dbReference>
<dbReference type="InterPro" id="IPR050182">
    <property type="entry name" value="Cytochrome_P450_fam2"/>
</dbReference>
<feature type="non-terminal residue" evidence="7">
    <location>
        <position position="1"/>
    </location>
</feature>
<evidence type="ECO:0000256" key="1">
    <source>
        <dbReference type="ARBA" id="ARBA00001971"/>
    </source>
</evidence>
<name>A0A4U1FRD3_MONMO</name>
<dbReference type="InterPro" id="IPR001128">
    <property type="entry name" value="Cyt_P450"/>
</dbReference>
<comment type="similarity">
    <text evidence="2">Belongs to the cytochrome P450 family.</text>
</comment>
<dbReference type="GO" id="GO:0005737">
    <property type="term" value="C:cytoplasm"/>
    <property type="evidence" value="ECO:0007669"/>
    <property type="project" value="TreeGrafter"/>
</dbReference>
<keyword evidence="5 6" id="KW-0408">Iron</keyword>
<gene>
    <name evidence="7" type="ORF">EI555_003427</name>
</gene>